<accession>A0A9W5WW96</accession>
<keyword evidence="1" id="KW-0732">Signal</keyword>
<feature type="signal peptide" evidence="1">
    <location>
        <begin position="1"/>
        <end position="21"/>
    </location>
</feature>
<evidence type="ECO:0000313" key="2">
    <source>
        <dbReference type="EMBL" id="GFE55694.1"/>
    </source>
</evidence>
<evidence type="ECO:0000256" key="1">
    <source>
        <dbReference type="SAM" id="SignalP"/>
    </source>
</evidence>
<gene>
    <name evidence="2" type="ORF">BaOVIS_030980</name>
</gene>
<comment type="caution">
    <text evidence="2">The sequence shown here is derived from an EMBL/GenBank/DDBJ whole genome shotgun (WGS) entry which is preliminary data.</text>
</comment>
<evidence type="ECO:0000313" key="3">
    <source>
        <dbReference type="Proteomes" id="UP001057455"/>
    </source>
</evidence>
<organism evidence="2 3">
    <name type="scientific">Babesia ovis</name>
    <dbReference type="NCBI Taxonomy" id="5869"/>
    <lineage>
        <taxon>Eukaryota</taxon>
        <taxon>Sar</taxon>
        <taxon>Alveolata</taxon>
        <taxon>Apicomplexa</taxon>
        <taxon>Aconoidasida</taxon>
        <taxon>Piroplasmida</taxon>
        <taxon>Babesiidae</taxon>
        <taxon>Babesia</taxon>
    </lineage>
</organism>
<keyword evidence="3" id="KW-1185">Reference proteome</keyword>
<protein>
    <submittedName>
        <fullName evidence="2">DNA topoisomerase I, putative</fullName>
    </submittedName>
</protein>
<dbReference type="EMBL" id="BLIY01000024">
    <property type="protein sequence ID" value="GFE55694.1"/>
    <property type="molecule type" value="Genomic_DNA"/>
</dbReference>
<sequence>MMAACLPAIAICCLAAHGVTGNVTIKSLDELTLYEEFTMFYRIVNNDRSSHILESIEDEFRAVGLGSIARDTTTSIFNVNRMIQTHSIMFGGVTLFREMNTTNMNNEQKFVLLRELAESMDAKFKALKNFIDGRPKDDATLVYRLVELGIGKESDFASILLMDMIKSCSTDFTKEDSEFRKMRNNFELYEDKKQQKLEPVMETKSEEPDGLEDMAYIMENVLHSTVPKVATPANTKQQLPKEEANTLEPASAMVNTIATVFVCLLLSVAFQLPVA</sequence>
<reference evidence="2" key="1">
    <citation type="submission" date="2019-12" db="EMBL/GenBank/DDBJ databases">
        <title>Genome sequence of Babesia ovis.</title>
        <authorList>
            <person name="Yamagishi J."/>
            <person name="Sevinc F."/>
            <person name="Xuan X."/>
        </authorList>
    </citation>
    <scope>NUCLEOTIDE SEQUENCE</scope>
    <source>
        <strain evidence="2">Selcuk</strain>
    </source>
</reference>
<dbReference type="Proteomes" id="UP001057455">
    <property type="component" value="Unassembled WGS sequence"/>
</dbReference>
<feature type="chain" id="PRO_5040741214" evidence="1">
    <location>
        <begin position="22"/>
        <end position="275"/>
    </location>
</feature>
<dbReference type="AlphaFoldDB" id="A0A9W5WW96"/>
<name>A0A9W5WW96_BABOV</name>
<proteinExistence type="predicted"/>